<proteinExistence type="predicted"/>
<reference evidence="2 3" key="1">
    <citation type="submission" date="2023-01" db="EMBL/GenBank/DDBJ databases">
        <title>Analysis of 21 Apiospora genomes using comparative genomics revels a genus with tremendous synthesis potential of carbohydrate active enzymes and secondary metabolites.</title>
        <authorList>
            <person name="Sorensen T."/>
        </authorList>
    </citation>
    <scope>NUCLEOTIDE SEQUENCE [LARGE SCALE GENOMIC DNA]</scope>
    <source>
        <strain evidence="2 3">CBS 114990</strain>
    </source>
</reference>
<dbReference type="Proteomes" id="UP001433268">
    <property type="component" value="Unassembled WGS sequence"/>
</dbReference>
<dbReference type="GeneID" id="92045408"/>
<evidence type="ECO:0000313" key="2">
    <source>
        <dbReference type="EMBL" id="KAK8080215.1"/>
    </source>
</evidence>
<keyword evidence="3" id="KW-1185">Reference proteome</keyword>
<dbReference type="RefSeq" id="XP_066667690.1">
    <property type="nucleotide sequence ID" value="XM_066812348.1"/>
</dbReference>
<protein>
    <submittedName>
        <fullName evidence="2">Uncharacterized protein</fullName>
    </submittedName>
</protein>
<dbReference type="EMBL" id="JAQQWN010000006">
    <property type="protein sequence ID" value="KAK8080215.1"/>
    <property type="molecule type" value="Genomic_DNA"/>
</dbReference>
<sequence>MASTSTPNPTDLGILGQLPLELRFMVYEHALPQRILRVYRDWDLEHVFIDALSAPDLALFTWFSPSRDVLFLSTPHRFPKLRATPSPAMESTNEDSTEGNSTDGDGNQSQTAIQWTTEPSHGSDCVCGVYEALSDITKVTESLLYTGKHYDSLRMAMIPGLFPRLRQILFTAYIKAMPDQRTWDSRRAVFTQRSIIKRPGEPAQRIKCTPLSLSRLADTASYTGNSDKRVSDRLLIEKWQTTTFSKFSWQGCKERLPYARPIHRDLVERQVAVARHYWNSAYTAENDGSRVYPYYSTWERDVWANSPEVLALLPSVPDIVPVFLWMTG</sequence>
<evidence type="ECO:0000256" key="1">
    <source>
        <dbReference type="SAM" id="MobiDB-lite"/>
    </source>
</evidence>
<comment type="caution">
    <text evidence="2">The sequence shown here is derived from an EMBL/GenBank/DDBJ whole genome shotgun (WGS) entry which is preliminary data.</text>
</comment>
<name>A0ABR1W9P0_9PEZI</name>
<gene>
    <name evidence="2" type="ORF">PG997_008033</name>
</gene>
<feature type="region of interest" description="Disordered" evidence="1">
    <location>
        <begin position="82"/>
        <end position="110"/>
    </location>
</feature>
<feature type="compositionally biased region" description="Polar residues" evidence="1">
    <location>
        <begin position="98"/>
        <end position="110"/>
    </location>
</feature>
<accession>A0ABR1W9P0</accession>
<organism evidence="2 3">
    <name type="scientific">Apiospora hydei</name>
    <dbReference type="NCBI Taxonomy" id="1337664"/>
    <lineage>
        <taxon>Eukaryota</taxon>
        <taxon>Fungi</taxon>
        <taxon>Dikarya</taxon>
        <taxon>Ascomycota</taxon>
        <taxon>Pezizomycotina</taxon>
        <taxon>Sordariomycetes</taxon>
        <taxon>Xylariomycetidae</taxon>
        <taxon>Amphisphaeriales</taxon>
        <taxon>Apiosporaceae</taxon>
        <taxon>Apiospora</taxon>
    </lineage>
</organism>
<evidence type="ECO:0000313" key="3">
    <source>
        <dbReference type="Proteomes" id="UP001433268"/>
    </source>
</evidence>